<protein>
    <submittedName>
        <fullName evidence="3">Glycosyltransferase involved in cell wall bisynthesis</fullName>
    </submittedName>
</protein>
<feature type="domain" description="Glycosyltransferase subfamily 4-like N-terminal" evidence="2">
    <location>
        <begin position="15"/>
        <end position="174"/>
    </location>
</feature>
<evidence type="ECO:0000259" key="2">
    <source>
        <dbReference type="Pfam" id="PF13439"/>
    </source>
</evidence>
<dbReference type="EMBL" id="FRBL01000012">
    <property type="protein sequence ID" value="SHM85218.1"/>
    <property type="molecule type" value="Genomic_DNA"/>
</dbReference>
<dbReference type="InterPro" id="IPR028098">
    <property type="entry name" value="Glyco_trans_4-like_N"/>
</dbReference>
<organism evidence="3 4">
    <name type="scientific">Chitinophaga jiangningensis</name>
    <dbReference type="NCBI Taxonomy" id="1419482"/>
    <lineage>
        <taxon>Bacteria</taxon>
        <taxon>Pseudomonadati</taxon>
        <taxon>Bacteroidota</taxon>
        <taxon>Chitinophagia</taxon>
        <taxon>Chitinophagales</taxon>
        <taxon>Chitinophagaceae</taxon>
        <taxon>Chitinophaga</taxon>
    </lineage>
</organism>
<keyword evidence="3" id="KW-0808">Transferase</keyword>
<dbReference type="PANTHER" id="PTHR12526">
    <property type="entry name" value="GLYCOSYLTRANSFERASE"/>
    <property type="match status" value="1"/>
</dbReference>
<keyword evidence="4" id="KW-1185">Reference proteome</keyword>
<evidence type="ECO:0000313" key="3">
    <source>
        <dbReference type="EMBL" id="SHM85218.1"/>
    </source>
</evidence>
<evidence type="ECO:0000313" key="4">
    <source>
        <dbReference type="Proteomes" id="UP000184420"/>
    </source>
</evidence>
<sequence length="364" mass="40541">MNNRKILFVITSLGFGGAESQLLGIIPALADRGYEISLLTIKTDLGLLGRLDKRVRHYDLGLNGAKSIVSAFRKLSQVIKKEKPDIIHTHLYHANLIGRFVKMRYPAIRVINTSHSNYDARKRVISPYLFYKLTSRWVDYHTAVSVPALELLHEKGSIDAQRSSVIYNAIDVDRFAMPAEKPVHPVFRWIAIGRLIEVKDYRNLFDALQLLLRSGMQFTVDIAGDGDLKHDLKAQVELAGLNRHVRFLGLVKNISQLLPDYDGYVISSRSEGMPMALLEAMSAGLPVTGTDVGGIRSILEGAGGGVVVTPRDPVALGAGMTQLMKMDHATRTEWGRKNAAFVKNNFEKSMILNTWEAIYENTKA</sequence>
<reference evidence="3 4" key="1">
    <citation type="submission" date="2016-11" db="EMBL/GenBank/DDBJ databases">
        <authorList>
            <person name="Jaros S."/>
            <person name="Januszkiewicz K."/>
            <person name="Wedrychowicz H."/>
        </authorList>
    </citation>
    <scope>NUCLEOTIDE SEQUENCE [LARGE SCALE GENOMIC DNA]</scope>
    <source>
        <strain evidence="3 4">DSM 27406</strain>
    </source>
</reference>
<dbReference type="Pfam" id="PF13439">
    <property type="entry name" value="Glyco_transf_4"/>
    <property type="match status" value="1"/>
</dbReference>
<dbReference type="SUPFAM" id="SSF53756">
    <property type="entry name" value="UDP-Glycosyltransferase/glycogen phosphorylase"/>
    <property type="match status" value="1"/>
</dbReference>
<feature type="domain" description="Glycosyl transferase family 1" evidence="1">
    <location>
        <begin position="190"/>
        <end position="337"/>
    </location>
</feature>
<evidence type="ECO:0000259" key="1">
    <source>
        <dbReference type="Pfam" id="PF00534"/>
    </source>
</evidence>
<proteinExistence type="predicted"/>
<name>A0A1M7M3R3_9BACT</name>
<dbReference type="STRING" id="1419482.SAMN05444266_11248"/>
<gene>
    <name evidence="3" type="ORF">SAMN05444266_11248</name>
</gene>
<dbReference type="AlphaFoldDB" id="A0A1M7M3R3"/>
<dbReference type="PANTHER" id="PTHR12526:SF630">
    <property type="entry name" value="GLYCOSYLTRANSFERASE"/>
    <property type="match status" value="1"/>
</dbReference>
<dbReference type="Pfam" id="PF00534">
    <property type="entry name" value="Glycos_transf_1"/>
    <property type="match status" value="1"/>
</dbReference>
<dbReference type="GO" id="GO:0016757">
    <property type="term" value="F:glycosyltransferase activity"/>
    <property type="evidence" value="ECO:0007669"/>
    <property type="project" value="InterPro"/>
</dbReference>
<dbReference type="InterPro" id="IPR001296">
    <property type="entry name" value="Glyco_trans_1"/>
</dbReference>
<accession>A0A1M7M3R3</accession>
<dbReference type="Proteomes" id="UP000184420">
    <property type="component" value="Unassembled WGS sequence"/>
</dbReference>
<dbReference type="Gene3D" id="3.40.50.2000">
    <property type="entry name" value="Glycogen Phosphorylase B"/>
    <property type="match status" value="2"/>
</dbReference>